<dbReference type="InterPro" id="IPR043128">
    <property type="entry name" value="Rev_trsase/Diguanyl_cyclase"/>
</dbReference>
<dbReference type="GO" id="GO:0004519">
    <property type="term" value="F:endonuclease activity"/>
    <property type="evidence" value="ECO:0007669"/>
    <property type="project" value="UniProtKB-KW"/>
</dbReference>
<keyword evidence="3" id="KW-0548">Nucleotidyltransferase</keyword>
<dbReference type="EC" id="2.7.7.49" evidence="1"/>
<evidence type="ECO:0000256" key="2">
    <source>
        <dbReference type="ARBA" id="ARBA00022679"/>
    </source>
</evidence>
<feature type="compositionally biased region" description="Basic and acidic residues" evidence="10">
    <location>
        <begin position="1"/>
        <end position="13"/>
    </location>
</feature>
<evidence type="ECO:0000256" key="6">
    <source>
        <dbReference type="ARBA" id="ARBA00022801"/>
    </source>
</evidence>
<dbReference type="PROSITE" id="PS50158">
    <property type="entry name" value="ZF_CCHC"/>
    <property type="match status" value="1"/>
</dbReference>
<dbReference type="HOGENOM" id="CLU_000720_1_0_1"/>
<keyword evidence="6" id="KW-0378">Hydrolase</keyword>
<evidence type="ECO:0000256" key="5">
    <source>
        <dbReference type="ARBA" id="ARBA00022759"/>
    </source>
</evidence>
<dbReference type="GO" id="GO:0008270">
    <property type="term" value="F:zinc ion binding"/>
    <property type="evidence" value="ECO:0007669"/>
    <property type="project" value="UniProtKB-KW"/>
</dbReference>
<evidence type="ECO:0000256" key="3">
    <source>
        <dbReference type="ARBA" id="ARBA00022695"/>
    </source>
</evidence>
<dbReference type="SUPFAM" id="SSF57756">
    <property type="entry name" value="Retrovirus zinc finger-like domains"/>
    <property type="match status" value="1"/>
</dbReference>
<dbReference type="GO" id="GO:0003676">
    <property type="term" value="F:nucleic acid binding"/>
    <property type="evidence" value="ECO:0007669"/>
    <property type="project" value="InterPro"/>
</dbReference>
<name>G0NDG0_CAEBE</name>
<keyword evidence="8" id="KW-0863">Zinc-finger</keyword>
<dbReference type="PANTHER" id="PTHR37984">
    <property type="entry name" value="PROTEIN CBG26694"/>
    <property type="match status" value="1"/>
</dbReference>
<dbReference type="Gene3D" id="3.30.70.270">
    <property type="match status" value="1"/>
</dbReference>
<feature type="region of interest" description="Disordered" evidence="10">
    <location>
        <begin position="561"/>
        <end position="636"/>
    </location>
</feature>
<dbReference type="InterPro" id="IPR043502">
    <property type="entry name" value="DNA/RNA_pol_sf"/>
</dbReference>
<evidence type="ECO:0000256" key="4">
    <source>
        <dbReference type="ARBA" id="ARBA00022722"/>
    </source>
</evidence>
<keyword evidence="5" id="KW-0255">Endonuclease</keyword>
<keyword evidence="8" id="KW-0479">Metal-binding</keyword>
<dbReference type="FunFam" id="1.10.340.70:FF:000001">
    <property type="entry name" value="Retrovirus-related Pol polyprotein from transposon gypsy-like Protein"/>
    <property type="match status" value="1"/>
</dbReference>
<sequence>MQHQGGEREKMKDGTGLSEFEASLLQNDEEVLERENDVEMMEPDDITVETDDFGQKKKVRLTRNEKAIQLVLGDIKRATKFSEIQVKCMIKPVVERVEILTSTVDKREEEIRMMASENEELKEMLSVFQDEGAKKPAANGNEEIRNAPKDGQAVDGDQESRKKEELITVLREAELNEVGVLTQFLMEKFDLEIQVGREREALEILSIEEQKAQKESREKAEENRFMSNELQATRKTVRQLEKKTLMLQQELLKKNKQVDALKAKLQDLEGDKEFVQREIAANSYSQKSKERRTAADPNYQTFQPTDAEFTLQTSRSMTRPPICKGKEREDHRGIETVRTYYEETEEILEDEYDSEESDRVVPTRRQSYNAHNANTTHINETATVAQLLFQQAIPDPEKFSGAEKTISMKSFNLAFKLKFSHMTEDQQIVLLETKFLKGKALLAFKGLSEREKESVDSIMNALAVRLRVSSEDMTRMAKMKWEKLSIKEDQSLEDFCLEIDEKAAAAYRRVCKVELSSIKVTKLLEALSSRDRMMKCVIDSTLLKIPEVEHYEEARKLAVHNEMGSENHEKSQGSTKNKVNPDERKSGTKSNGSAQDTNENGYSSGTPARTQNNRLRNSAPTRQMQNNSEKPADGNMNWRQSTAMQQTAGNSNNNTTGNAQNSWNMNTQRCTACNEVGCHSPTCPRAPRSHASRSFANNVTCYKCGGLGHFASSCVQTTEKTKEDTQTTPSNSVATLERETNAPEEGRPYVNEAEKPKTIPTLKIDTYVDSAEERSKVRVERCRMGRATVDIVIDSGACISMMSKHTWDDIVKVNGEKWEKEVKIETSDMEAVYAANSQPIRLLFKVTVETAMQSRTREISYYVADVERDTIILGINQFGKMGIQVSMEEKPRDIKLVRNEKINPGRSKIVQVLVEGVIKDEESHCLVSPLVNCLPPAVCQVNKNGEAFVKLVNSTTEVIVFEKGHTIAQGELENFEVVQEKAERLKIIGEVFENVEANPVNTDNFVDVVEDKLGKEEHWNQVCQQLKKKPDMSSAAHLTPLTSKKVEWKWGEEQETAFQKLKEAIWSAPVLMQPNVEAAVDGSKPFYIYTDASRLGVGAVLSQESDDKEQHPIAFASKALSKAETRYHITDLEALAMMFALKRFKTIVYGTKVIVCTDHKPLMYILNGAPLADRLLRWSLDLLEYDVRIVYIAGQANKVADALSRGGCATVEMEEPETVEMSKIVGEIRENELATKDLLDTKLWYQWLKEEDGWKEVITRLESGEIEGKIKIPGVKGEVLLENYALIGKSLRNTEDENCNRMVVPQLAINKVISEAHEGALAGHFGTEKVFRQLRKIFFWPKMRVSIENFVKACAKCVCTNDYPKMTAPLTPYKTSAPLEIVALDLIDMGLSTQGNRYILTIIDLFTKYGIGVPIPDKKGETVLRAFVERWAIGEGRIPNKLLTDMGKEFVNQQFKQFTDMLKIEHITTKGYDSRANGAVERFNKTLVHTMKKKMAVPYEWDDQIPFAVYAYNSVPHRTTGESPMYLFQGRDPRGPLEMSGEDAVGMSYADVDEYKNLMSQELLKAHKIAKEHADQECETYKRLFDAKHHTSDKTYPVPGSRVLVEIPAEKLGARCPKLINKWKGPYRVVSCSNNSAKIVPAWGRSTETLLIPFDKLRLIPSQMGNDPIVTNKGRRACVKGNEGGEFSLDGLSEQVTYNNDFVFRDLYTCKCPTPCRFFIPDTPKFKPGCFTTSPTQFNRMHVILGLNPDMRSDPDALQLLAMSPLPLKEKPPTDAVWRAMSHCATLKLVAEDVPGWGISYQNLYGRLVNSCLSAKLMQKETVVIQLCPGVKSSQVPLSNTTIRKWDDDKEGEDTSMDSCSLALVVVPFRTDEHEVEEWQAEVDQWPSDVKNLVLVTAPGAIKDFAKVPVVAQQMKEVKRKSGNLIRITPDELVPSQQNKSLALVGDTRSYETYWKTVKAMLETLGIPWTSFELEKEKRAADTEKDRKSESSTSDKGGQGSHHSVAKKRRFH</sequence>
<feature type="region of interest" description="Disordered" evidence="10">
    <location>
        <begin position="719"/>
        <end position="748"/>
    </location>
</feature>
<evidence type="ECO:0000256" key="8">
    <source>
        <dbReference type="PROSITE-ProRule" id="PRU00047"/>
    </source>
</evidence>
<evidence type="ECO:0000259" key="12">
    <source>
        <dbReference type="PROSITE" id="PS50994"/>
    </source>
</evidence>
<dbReference type="GO" id="GO:0015074">
    <property type="term" value="P:DNA integration"/>
    <property type="evidence" value="ECO:0007669"/>
    <property type="project" value="InterPro"/>
</dbReference>
<dbReference type="InterPro" id="IPR050951">
    <property type="entry name" value="Retrovirus_Pol_polyprotein"/>
</dbReference>
<organism evidence="14">
    <name type="scientific">Caenorhabditis brenneri</name>
    <name type="common">Nematode worm</name>
    <dbReference type="NCBI Taxonomy" id="135651"/>
    <lineage>
        <taxon>Eukaryota</taxon>
        <taxon>Metazoa</taxon>
        <taxon>Ecdysozoa</taxon>
        <taxon>Nematoda</taxon>
        <taxon>Chromadorea</taxon>
        <taxon>Rhabditida</taxon>
        <taxon>Rhabditina</taxon>
        <taxon>Rhabditomorpha</taxon>
        <taxon>Rhabditoidea</taxon>
        <taxon>Rhabditidae</taxon>
        <taxon>Peloderinae</taxon>
        <taxon>Caenorhabditis</taxon>
    </lineage>
</organism>
<dbReference type="InterPro" id="IPR012337">
    <property type="entry name" value="RNaseH-like_sf"/>
</dbReference>
<evidence type="ECO:0000313" key="14">
    <source>
        <dbReference type="Proteomes" id="UP000008068"/>
    </source>
</evidence>
<evidence type="ECO:0000313" key="13">
    <source>
        <dbReference type="EMBL" id="EGT58287.1"/>
    </source>
</evidence>
<dbReference type="GO" id="GO:0005737">
    <property type="term" value="C:cytoplasm"/>
    <property type="evidence" value="ECO:0007669"/>
    <property type="project" value="UniProtKB-ARBA"/>
</dbReference>
<dbReference type="SUPFAM" id="SSF56672">
    <property type="entry name" value="DNA/RNA polymerases"/>
    <property type="match status" value="1"/>
</dbReference>
<dbReference type="InParanoid" id="G0NDG0"/>
<dbReference type="CDD" id="cd00303">
    <property type="entry name" value="retropepsin_like"/>
    <property type="match status" value="1"/>
</dbReference>
<dbReference type="Pfam" id="PF17921">
    <property type="entry name" value="Integrase_H2C2"/>
    <property type="match status" value="1"/>
</dbReference>
<dbReference type="Gene3D" id="1.10.340.70">
    <property type="match status" value="1"/>
</dbReference>
<dbReference type="GO" id="GO:0003964">
    <property type="term" value="F:RNA-directed DNA polymerase activity"/>
    <property type="evidence" value="ECO:0007669"/>
    <property type="project" value="UniProtKB-KW"/>
</dbReference>
<dbReference type="OrthoDB" id="5839379at2759"/>
<gene>
    <name evidence="13" type="ORF">CAEBREN_28772</name>
</gene>
<protein>
    <recommendedName>
        <fullName evidence="1">RNA-directed DNA polymerase</fullName>
        <ecNumber evidence="1">2.7.7.49</ecNumber>
    </recommendedName>
</protein>
<feature type="compositionally biased region" description="Basic and acidic residues" evidence="10">
    <location>
        <begin position="736"/>
        <end position="748"/>
    </location>
</feature>
<dbReference type="InterPro" id="IPR001878">
    <property type="entry name" value="Znf_CCHC"/>
</dbReference>
<dbReference type="GO" id="GO:0042575">
    <property type="term" value="C:DNA polymerase complex"/>
    <property type="evidence" value="ECO:0007669"/>
    <property type="project" value="UniProtKB-ARBA"/>
</dbReference>
<dbReference type="PROSITE" id="PS50994">
    <property type="entry name" value="INTEGRASE"/>
    <property type="match status" value="1"/>
</dbReference>
<dbReference type="Gene3D" id="3.10.20.370">
    <property type="match status" value="1"/>
</dbReference>
<dbReference type="STRING" id="135651.G0NDG0"/>
<feature type="coiled-coil region" evidence="9">
    <location>
        <begin position="202"/>
        <end position="278"/>
    </location>
</feature>
<reference evidence="14" key="1">
    <citation type="submission" date="2011-07" db="EMBL/GenBank/DDBJ databases">
        <authorList>
            <consortium name="Caenorhabditis brenneri Sequencing and Analysis Consortium"/>
            <person name="Wilson R.K."/>
        </authorList>
    </citation>
    <scope>NUCLEOTIDE SEQUENCE [LARGE SCALE GENOMIC DNA]</scope>
    <source>
        <strain evidence="14">PB2801</strain>
    </source>
</reference>
<evidence type="ECO:0000256" key="1">
    <source>
        <dbReference type="ARBA" id="ARBA00012493"/>
    </source>
</evidence>
<keyword evidence="2" id="KW-0808">Transferase</keyword>
<dbReference type="Gene3D" id="3.30.420.10">
    <property type="entry name" value="Ribonuclease H-like superfamily/Ribonuclease H"/>
    <property type="match status" value="1"/>
</dbReference>
<feature type="coiled-coil region" evidence="9">
    <location>
        <begin position="104"/>
        <end position="131"/>
    </location>
</feature>
<dbReference type="FunFam" id="3.10.20.370:FF:000001">
    <property type="entry name" value="Retrovirus-related Pol polyprotein from transposon 17.6-like protein"/>
    <property type="match status" value="1"/>
</dbReference>
<evidence type="ECO:0000256" key="9">
    <source>
        <dbReference type="SAM" id="Coils"/>
    </source>
</evidence>
<feature type="domain" description="Integrase catalytic" evidence="12">
    <location>
        <begin position="1374"/>
        <end position="1532"/>
    </location>
</feature>
<dbReference type="EMBL" id="GL379867">
    <property type="protein sequence ID" value="EGT58287.1"/>
    <property type="molecule type" value="Genomic_DNA"/>
</dbReference>
<dbReference type="eggNOG" id="ENOG502QT1S">
    <property type="taxonomic scope" value="Eukaryota"/>
</dbReference>
<dbReference type="InterPro" id="IPR036397">
    <property type="entry name" value="RNaseH_sf"/>
</dbReference>
<dbReference type="InterPro" id="IPR001584">
    <property type="entry name" value="Integrase_cat-core"/>
</dbReference>
<feature type="region of interest" description="Disordered" evidence="10">
    <location>
        <begin position="1976"/>
        <end position="2012"/>
    </location>
</feature>
<feature type="region of interest" description="Disordered" evidence="10">
    <location>
        <begin position="1"/>
        <end position="28"/>
    </location>
</feature>
<accession>G0NDG0</accession>
<keyword evidence="7" id="KW-0695">RNA-directed DNA polymerase</keyword>
<dbReference type="Proteomes" id="UP000008068">
    <property type="component" value="Unassembled WGS sequence"/>
</dbReference>
<evidence type="ECO:0000256" key="7">
    <source>
        <dbReference type="ARBA" id="ARBA00022918"/>
    </source>
</evidence>
<dbReference type="Pfam" id="PF00665">
    <property type="entry name" value="rve"/>
    <property type="match status" value="1"/>
</dbReference>
<feature type="compositionally biased region" description="Polar residues" evidence="10">
    <location>
        <begin position="588"/>
        <end position="629"/>
    </location>
</feature>
<dbReference type="InterPro" id="IPR036875">
    <property type="entry name" value="Znf_CCHC_sf"/>
</dbReference>
<dbReference type="Gene3D" id="4.10.60.10">
    <property type="entry name" value="Zinc finger, CCHC-type"/>
    <property type="match status" value="1"/>
</dbReference>
<dbReference type="GO" id="GO:0019899">
    <property type="term" value="F:enzyme binding"/>
    <property type="evidence" value="ECO:0007669"/>
    <property type="project" value="UniProtKB-ARBA"/>
</dbReference>
<keyword evidence="8" id="KW-0862">Zinc</keyword>
<keyword evidence="4" id="KW-0540">Nuclease</keyword>
<dbReference type="InterPro" id="IPR041588">
    <property type="entry name" value="Integrase_H2C2"/>
</dbReference>
<dbReference type="GO" id="GO:0016787">
    <property type="term" value="F:hydrolase activity"/>
    <property type="evidence" value="ECO:0007669"/>
    <property type="project" value="UniProtKB-KW"/>
</dbReference>
<dbReference type="Pfam" id="PF17917">
    <property type="entry name" value="RT_RNaseH"/>
    <property type="match status" value="1"/>
</dbReference>
<dbReference type="SMART" id="SM00343">
    <property type="entry name" value="ZnF_C2HC"/>
    <property type="match status" value="1"/>
</dbReference>
<feature type="region of interest" description="Disordered" evidence="10">
    <location>
        <begin position="135"/>
        <end position="160"/>
    </location>
</feature>
<keyword evidence="14" id="KW-1185">Reference proteome</keyword>
<dbReference type="Pfam" id="PF00098">
    <property type="entry name" value="zf-CCHC"/>
    <property type="match status" value="1"/>
</dbReference>
<evidence type="ECO:0000259" key="11">
    <source>
        <dbReference type="PROSITE" id="PS50158"/>
    </source>
</evidence>
<proteinExistence type="predicted"/>
<feature type="compositionally biased region" description="Basic and acidic residues" evidence="10">
    <location>
        <begin position="1976"/>
        <end position="1990"/>
    </location>
</feature>
<dbReference type="PANTHER" id="PTHR37984:SF5">
    <property type="entry name" value="PROTEIN NYNRIN-LIKE"/>
    <property type="match status" value="1"/>
</dbReference>
<dbReference type="InterPro" id="IPR041373">
    <property type="entry name" value="RT_RNaseH"/>
</dbReference>
<keyword evidence="9" id="KW-0175">Coiled coil</keyword>
<dbReference type="CDD" id="cd09274">
    <property type="entry name" value="RNase_HI_RT_Ty3"/>
    <property type="match status" value="1"/>
</dbReference>
<evidence type="ECO:0000256" key="10">
    <source>
        <dbReference type="SAM" id="MobiDB-lite"/>
    </source>
</evidence>
<dbReference type="SUPFAM" id="SSF53098">
    <property type="entry name" value="Ribonuclease H-like"/>
    <property type="match status" value="1"/>
</dbReference>
<feature type="domain" description="CCHC-type" evidence="11">
    <location>
        <begin position="701"/>
        <end position="714"/>
    </location>
</feature>